<evidence type="ECO:0000313" key="2">
    <source>
        <dbReference type="EMBL" id="AFZ24880.1"/>
    </source>
</evidence>
<dbReference type="EMBL" id="CP003642">
    <property type="protein sequence ID" value="AFZ24880.1"/>
    <property type="molecule type" value="Genomic_DNA"/>
</dbReference>
<sequence length="599" mass="69713">MQNNLSINGVPVQSVYSDYKEGKYIVNRRYQRKLIWTLTQKQNFIDSLLNQYPVPLFLGVSVEDSIKGTCFEILDGMQRLEAITSFIEGNFSIREKFFDLAVVAETNRLLNEGKLTQKKPKLEFEECKKILNYRLPVSTYAYTSNKNIDETFRRINTGGVRLSRQEVRQAGSISEFSQLVRKCAEYIRKDDAHKDIVELDKMRLISLTNKDLDYGIKIEDTFWAKNRILTTGNILESRDEELISHILLYIILRNYAQTTSVFLDRVYSENTKDYIKCISALEKVGFEKIYKQFCFVYDELCNTINQFDGSFANHIYNNNKFTQVQNAYQVIFLAFFKLLLDKNRKIQHYHNLAKLMKGVATQCMGKLESNSKWKLEDRIQMINAVCGVIENQFIPREGADPTLVSWVENLENILNQSSTENICYDFKIGLHSLEGDTSFNKKLVSKIVKTLTAMANSHAGENYIILGVADKEDDAKKHEEKYGIAARQYSSFYITGIGSEAEEYHKDIDAYQQKLQQTLDKEPIDEETKRLIQRNVFFSKYHDKDFVVMKIIRGEQPIAYNGEIFVRKIANTDPSPIDKKDIYKFYIEFSEQSKRYPYN</sequence>
<dbReference type="HOGENOM" id="CLU_032637_2_0_3"/>
<dbReference type="Proteomes" id="UP000010475">
    <property type="component" value="Chromosome"/>
</dbReference>
<feature type="domain" description="GmrSD restriction endonucleases N-terminal" evidence="1">
    <location>
        <begin position="13"/>
        <end position="170"/>
    </location>
</feature>
<dbReference type="PANTHER" id="PTHR39639:SF1">
    <property type="entry name" value="DUF262 DOMAIN-CONTAINING PROTEIN"/>
    <property type="match status" value="1"/>
</dbReference>
<evidence type="ECO:0000313" key="3">
    <source>
        <dbReference type="Proteomes" id="UP000010475"/>
    </source>
</evidence>
<proteinExistence type="predicted"/>
<dbReference type="KEGG" id="csg:Cylst_2680"/>
<dbReference type="STRING" id="56107.Cylst_2680"/>
<dbReference type="InterPro" id="IPR038461">
    <property type="entry name" value="Schlafen_AlbA_2_dom_sf"/>
</dbReference>
<dbReference type="RefSeq" id="WP_015208133.1">
    <property type="nucleotide sequence ID" value="NC_019757.1"/>
</dbReference>
<dbReference type="InterPro" id="IPR004919">
    <property type="entry name" value="GmrSD_N"/>
</dbReference>
<organism evidence="2 3">
    <name type="scientific">Cylindrospermum stagnale PCC 7417</name>
    <dbReference type="NCBI Taxonomy" id="56107"/>
    <lineage>
        <taxon>Bacteria</taxon>
        <taxon>Bacillati</taxon>
        <taxon>Cyanobacteriota</taxon>
        <taxon>Cyanophyceae</taxon>
        <taxon>Nostocales</taxon>
        <taxon>Nostocaceae</taxon>
        <taxon>Cylindrospermum</taxon>
    </lineage>
</organism>
<gene>
    <name evidence="2" type="ORF">Cylst_2680</name>
</gene>
<dbReference type="Gene3D" id="3.30.950.30">
    <property type="entry name" value="Schlafen, AAA domain"/>
    <property type="match status" value="1"/>
</dbReference>
<dbReference type="OrthoDB" id="9770340at2"/>
<dbReference type="PANTHER" id="PTHR39639">
    <property type="entry name" value="CHROMOSOME 16, WHOLE GENOME SHOTGUN SEQUENCE"/>
    <property type="match status" value="1"/>
</dbReference>
<accession>K9WWX9</accession>
<dbReference type="eggNOG" id="COG1479">
    <property type="taxonomic scope" value="Bacteria"/>
</dbReference>
<dbReference type="Pfam" id="PF03235">
    <property type="entry name" value="GmrSD_N"/>
    <property type="match status" value="1"/>
</dbReference>
<dbReference type="AlphaFoldDB" id="K9WWX9"/>
<keyword evidence="3" id="KW-1185">Reference proteome</keyword>
<name>K9WWX9_9NOST</name>
<reference evidence="2 3" key="1">
    <citation type="submission" date="2012-06" db="EMBL/GenBank/DDBJ databases">
        <title>Finished chromosome of genome of Cylindrospermum stagnale PCC 7417.</title>
        <authorList>
            <consortium name="US DOE Joint Genome Institute"/>
            <person name="Gugger M."/>
            <person name="Coursin T."/>
            <person name="Rippka R."/>
            <person name="Tandeau De Marsac N."/>
            <person name="Huntemann M."/>
            <person name="Wei C.-L."/>
            <person name="Han J."/>
            <person name="Detter J.C."/>
            <person name="Han C."/>
            <person name="Tapia R."/>
            <person name="Chen A."/>
            <person name="Kyrpides N."/>
            <person name="Mavromatis K."/>
            <person name="Markowitz V."/>
            <person name="Szeto E."/>
            <person name="Ivanova N."/>
            <person name="Pagani I."/>
            <person name="Pati A."/>
            <person name="Goodwin L."/>
            <person name="Nordberg H.P."/>
            <person name="Cantor M.N."/>
            <person name="Hua S.X."/>
            <person name="Woyke T."/>
            <person name="Kerfeld C.A."/>
        </authorList>
    </citation>
    <scope>NUCLEOTIDE SEQUENCE [LARGE SCALE GENOMIC DNA]</scope>
    <source>
        <strain evidence="2 3">PCC 7417</strain>
    </source>
</reference>
<protein>
    <recommendedName>
        <fullName evidence="1">GmrSD restriction endonucleases N-terminal domain-containing protein</fullName>
    </recommendedName>
</protein>
<evidence type="ECO:0000259" key="1">
    <source>
        <dbReference type="Pfam" id="PF03235"/>
    </source>
</evidence>
<dbReference type="PATRIC" id="fig|56107.3.peg.2961"/>